<comment type="caution">
    <text evidence="2">The sequence shown here is derived from an EMBL/GenBank/DDBJ whole genome shotgun (WGS) entry which is preliminary data.</text>
</comment>
<evidence type="ECO:0000313" key="2">
    <source>
        <dbReference type="EMBL" id="KAJ7009625.1"/>
    </source>
</evidence>
<dbReference type="AlphaFoldDB" id="A0AAD6RJJ5"/>
<feature type="transmembrane region" description="Helical" evidence="1">
    <location>
        <begin position="47"/>
        <end position="67"/>
    </location>
</feature>
<keyword evidence="1" id="KW-0472">Membrane</keyword>
<evidence type="ECO:0000256" key="1">
    <source>
        <dbReference type="SAM" id="Phobius"/>
    </source>
</evidence>
<proteinExistence type="predicted"/>
<gene>
    <name evidence="2" type="ORF">NC653_000349</name>
</gene>
<organism evidence="2 3">
    <name type="scientific">Populus alba x Populus x berolinensis</name>
    <dbReference type="NCBI Taxonomy" id="444605"/>
    <lineage>
        <taxon>Eukaryota</taxon>
        <taxon>Viridiplantae</taxon>
        <taxon>Streptophyta</taxon>
        <taxon>Embryophyta</taxon>
        <taxon>Tracheophyta</taxon>
        <taxon>Spermatophyta</taxon>
        <taxon>Magnoliopsida</taxon>
        <taxon>eudicotyledons</taxon>
        <taxon>Gunneridae</taxon>
        <taxon>Pentapetalae</taxon>
        <taxon>rosids</taxon>
        <taxon>fabids</taxon>
        <taxon>Malpighiales</taxon>
        <taxon>Salicaceae</taxon>
        <taxon>Saliceae</taxon>
        <taxon>Populus</taxon>
    </lineage>
</organism>
<keyword evidence="1" id="KW-0812">Transmembrane</keyword>
<sequence length="75" mass="8493">MPPRKVAWQELQHGILALDFAGPTEGTDLVLVGAASFMLFSNTLLRLHFFQFALNFLTSCVLEILLIKEYFFMIG</sequence>
<dbReference type="EMBL" id="JAQIZT010000001">
    <property type="protein sequence ID" value="KAJ7009625.1"/>
    <property type="molecule type" value="Genomic_DNA"/>
</dbReference>
<name>A0AAD6RJJ5_9ROSI</name>
<evidence type="ECO:0000313" key="3">
    <source>
        <dbReference type="Proteomes" id="UP001164929"/>
    </source>
</evidence>
<keyword evidence="3" id="KW-1185">Reference proteome</keyword>
<dbReference type="Proteomes" id="UP001164929">
    <property type="component" value="Chromosome 1"/>
</dbReference>
<reference evidence="2 3" key="1">
    <citation type="journal article" date="2023" name="Mol. Ecol. Resour.">
        <title>Chromosome-level genome assembly of a triploid poplar Populus alba 'Berolinensis'.</title>
        <authorList>
            <person name="Chen S."/>
            <person name="Yu Y."/>
            <person name="Wang X."/>
            <person name="Wang S."/>
            <person name="Zhang T."/>
            <person name="Zhou Y."/>
            <person name="He R."/>
            <person name="Meng N."/>
            <person name="Wang Y."/>
            <person name="Liu W."/>
            <person name="Liu Z."/>
            <person name="Liu J."/>
            <person name="Guo Q."/>
            <person name="Huang H."/>
            <person name="Sederoff R.R."/>
            <person name="Wang G."/>
            <person name="Qu G."/>
            <person name="Chen S."/>
        </authorList>
    </citation>
    <scope>NUCLEOTIDE SEQUENCE [LARGE SCALE GENOMIC DNA]</scope>
    <source>
        <strain evidence="2">SC-2020</strain>
    </source>
</reference>
<keyword evidence="1" id="KW-1133">Transmembrane helix</keyword>
<protein>
    <submittedName>
        <fullName evidence="2">Uncharacterized protein</fullName>
    </submittedName>
</protein>
<accession>A0AAD6RJJ5</accession>